<dbReference type="Proteomes" id="UP000216998">
    <property type="component" value="Unassembled WGS sequence"/>
</dbReference>
<name>A0A255YWY0_9PROT</name>
<dbReference type="OrthoDB" id="3233388at2"/>
<organism evidence="1 2">
    <name type="scientific">Niveispirillum lacus</name>
    <dbReference type="NCBI Taxonomy" id="1981099"/>
    <lineage>
        <taxon>Bacteria</taxon>
        <taxon>Pseudomonadati</taxon>
        <taxon>Pseudomonadota</taxon>
        <taxon>Alphaproteobacteria</taxon>
        <taxon>Rhodospirillales</taxon>
        <taxon>Azospirillaceae</taxon>
        <taxon>Niveispirillum</taxon>
    </lineage>
</organism>
<evidence type="ECO:0008006" key="3">
    <source>
        <dbReference type="Google" id="ProtNLM"/>
    </source>
</evidence>
<dbReference type="EMBL" id="NOXU01000030">
    <property type="protein sequence ID" value="OYQ33747.1"/>
    <property type="molecule type" value="Genomic_DNA"/>
</dbReference>
<sequence>MWCNALEGKLWELRVKGQGGLSRAIYLTATGKRVVIVRVFVKKTQKTPRHERDLARERAKEIT</sequence>
<dbReference type="AlphaFoldDB" id="A0A255YWY0"/>
<evidence type="ECO:0000313" key="1">
    <source>
        <dbReference type="EMBL" id="OYQ33747.1"/>
    </source>
</evidence>
<reference evidence="1 2" key="1">
    <citation type="submission" date="2017-07" db="EMBL/GenBank/DDBJ databases">
        <title>Niveispirillum cyanobacteriorum sp. nov., isolated from cyanobacterial aggregates in a eutrophic lake.</title>
        <authorList>
            <person name="Cai H."/>
        </authorList>
    </citation>
    <scope>NUCLEOTIDE SEQUENCE [LARGE SCALE GENOMIC DNA]</scope>
    <source>
        <strain evidence="2">TH1-14</strain>
    </source>
</reference>
<dbReference type="InterPro" id="IPR009241">
    <property type="entry name" value="HigB-like"/>
</dbReference>
<protein>
    <recommendedName>
        <fullName evidence="3">Addiction module toxin RelE</fullName>
    </recommendedName>
</protein>
<proteinExistence type="predicted"/>
<gene>
    <name evidence="1" type="ORF">CHU95_15505</name>
</gene>
<comment type="caution">
    <text evidence="1">The sequence shown here is derived from an EMBL/GenBank/DDBJ whole genome shotgun (WGS) entry which is preliminary data.</text>
</comment>
<dbReference type="Pfam" id="PF05973">
    <property type="entry name" value="Gp49"/>
    <property type="match status" value="1"/>
</dbReference>
<keyword evidence="2" id="KW-1185">Reference proteome</keyword>
<accession>A0A255YWY0</accession>
<evidence type="ECO:0000313" key="2">
    <source>
        <dbReference type="Proteomes" id="UP000216998"/>
    </source>
</evidence>